<name>I0I9Z4_CALAS</name>
<accession>I0I9Z4</accession>
<evidence type="ECO:0000313" key="1">
    <source>
        <dbReference type="EMBL" id="BAM02082.1"/>
    </source>
</evidence>
<dbReference type="AlphaFoldDB" id="I0I9Z4"/>
<evidence type="ECO:0000313" key="2">
    <source>
        <dbReference type="Proteomes" id="UP000007880"/>
    </source>
</evidence>
<proteinExistence type="predicted"/>
<dbReference type="KEGG" id="cap:CLDAP_40420"/>
<sequence>MDEALHDSKSDLLYTAQIRRYAPEAGGDMLTCTEELRQEGLQKGHLCNFTIMVDRYRHG</sequence>
<gene>
    <name evidence="1" type="ordered locus">CLDAP_40420</name>
</gene>
<reference evidence="1 2" key="1">
    <citation type="submission" date="2012-02" db="EMBL/GenBank/DDBJ databases">
        <title>Complete genome sequence of Caldilinea aerophila DSM 14535 (= NBRC 102666).</title>
        <authorList>
            <person name="Oguchi A."/>
            <person name="Hosoyama A."/>
            <person name="Sekine M."/>
            <person name="Fukai R."/>
            <person name="Kato Y."/>
            <person name="Nakamura S."/>
            <person name="Hanada S."/>
            <person name="Yamazaki S."/>
            <person name="Fujita N."/>
        </authorList>
    </citation>
    <scope>NUCLEOTIDE SEQUENCE [LARGE SCALE GENOMIC DNA]</scope>
    <source>
        <strain evidence="2">DSM 14535 / JCM 11387 / NBRC 104270 / STL-6-O1</strain>
    </source>
</reference>
<protein>
    <submittedName>
        <fullName evidence="1">Uncharacterized protein</fullName>
    </submittedName>
</protein>
<dbReference type="EMBL" id="AP012337">
    <property type="protein sequence ID" value="BAM02082.1"/>
    <property type="molecule type" value="Genomic_DNA"/>
</dbReference>
<dbReference type="STRING" id="926550.CLDAP_40420"/>
<organism evidence="1 2">
    <name type="scientific">Caldilinea aerophila (strain DSM 14535 / JCM 11387 / NBRC 104270 / STL-6-O1)</name>
    <dbReference type="NCBI Taxonomy" id="926550"/>
    <lineage>
        <taxon>Bacteria</taxon>
        <taxon>Bacillati</taxon>
        <taxon>Chloroflexota</taxon>
        <taxon>Caldilineae</taxon>
        <taxon>Caldilineales</taxon>
        <taxon>Caldilineaceae</taxon>
        <taxon>Caldilinea</taxon>
    </lineage>
</organism>
<dbReference type="Proteomes" id="UP000007880">
    <property type="component" value="Chromosome"/>
</dbReference>
<keyword evidence="2" id="KW-1185">Reference proteome</keyword>
<dbReference type="HOGENOM" id="CLU_2951546_0_0_0"/>